<dbReference type="InterPro" id="IPR002938">
    <property type="entry name" value="FAD-bd"/>
</dbReference>
<dbReference type="STRING" id="394193.SAMN04489732_1339"/>
<dbReference type="GO" id="GO:0016709">
    <property type="term" value="F:oxidoreductase activity, acting on paired donors, with incorporation or reduction of molecular oxygen, NAD(P)H as one donor, and incorporation of one atom of oxygen"/>
    <property type="evidence" value="ECO:0007669"/>
    <property type="project" value="UniProtKB-ARBA"/>
</dbReference>
<evidence type="ECO:0000256" key="2">
    <source>
        <dbReference type="ARBA" id="ARBA00022630"/>
    </source>
</evidence>
<evidence type="ECO:0000256" key="3">
    <source>
        <dbReference type="ARBA" id="ARBA00022827"/>
    </source>
</evidence>
<comment type="cofactor">
    <cofactor evidence="1">
        <name>FAD</name>
        <dbReference type="ChEBI" id="CHEBI:57692"/>
    </cofactor>
</comment>
<feature type="domain" description="FAD-binding" evidence="4">
    <location>
        <begin position="14"/>
        <end position="350"/>
    </location>
</feature>
<dbReference type="PANTHER" id="PTHR43004:SF19">
    <property type="entry name" value="BINDING MONOOXYGENASE, PUTATIVE (JCVI)-RELATED"/>
    <property type="match status" value="1"/>
</dbReference>
<dbReference type="PRINTS" id="PR00420">
    <property type="entry name" value="RNGMNOXGNASE"/>
</dbReference>
<gene>
    <name evidence="5" type="ORF">SAMN04489732_1339</name>
</gene>
<evidence type="ECO:0000259" key="4">
    <source>
        <dbReference type="Pfam" id="PF01494"/>
    </source>
</evidence>
<protein>
    <submittedName>
        <fullName evidence="5">2-polyprenyl-6-methoxyphenol hydroxylase</fullName>
    </submittedName>
</protein>
<keyword evidence="2" id="KW-0285">Flavoprotein</keyword>
<proteinExistence type="predicted"/>
<dbReference type="AlphaFoldDB" id="A0A1H8YNW0"/>
<dbReference type="Gene3D" id="3.50.50.60">
    <property type="entry name" value="FAD/NAD(P)-binding domain"/>
    <property type="match status" value="1"/>
</dbReference>
<name>A0A1H8YNW0_9PSEU</name>
<dbReference type="GO" id="GO:0071949">
    <property type="term" value="F:FAD binding"/>
    <property type="evidence" value="ECO:0007669"/>
    <property type="project" value="InterPro"/>
</dbReference>
<keyword evidence="3" id="KW-0274">FAD</keyword>
<dbReference type="RefSeq" id="WP_177231811.1">
    <property type="nucleotide sequence ID" value="NZ_FOEF01000033.1"/>
</dbReference>
<reference evidence="5 6" key="1">
    <citation type="submission" date="2016-10" db="EMBL/GenBank/DDBJ databases">
        <authorList>
            <person name="de Groot N.N."/>
        </authorList>
    </citation>
    <scope>NUCLEOTIDE SEQUENCE [LARGE SCALE GENOMIC DNA]</scope>
    <source>
        <strain evidence="5 6">DSM 44993</strain>
    </source>
</reference>
<dbReference type="PANTHER" id="PTHR43004">
    <property type="entry name" value="TRK SYSTEM POTASSIUM UPTAKE PROTEIN"/>
    <property type="match status" value="1"/>
</dbReference>
<dbReference type="Proteomes" id="UP000198582">
    <property type="component" value="Unassembled WGS sequence"/>
</dbReference>
<dbReference type="Gene3D" id="3.30.70.2450">
    <property type="match status" value="1"/>
</dbReference>
<dbReference type="EMBL" id="FOEF01000033">
    <property type="protein sequence ID" value="SEP53894.1"/>
    <property type="molecule type" value="Genomic_DNA"/>
</dbReference>
<dbReference type="SUPFAM" id="SSF51905">
    <property type="entry name" value="FAD/NAD(P)-binding domain"/>
    <property type="match status" value="1"/>
</dbReference>
<keyword evidence="6" id="KW-1185">Reference proteome</keyword>
<dbReference type="Pfam" id="PF01494">
    <property type="entry name" value="FAD_binding_3"/>
    <property type="match status" value="1"/>
</dbReference>
<sequence length="483" mass="51102">MTPSSNPPAPPATTDVLIVGAGPAGLALAASLRQLGVDHVLIDRHDDVQPGSKAAAIQPRALEYLDRTGVADRLIQAGDRGRGFRLHDRTQTLLSASYDNLDTPYPFVLLISQQTTETHLLAHLDELGGKVHRGHTFLGYTPDFPGVAATIAGPDGIQRSISARYLIGCDGVHSAVRAATGIGFPGNAPEQLFAIADIRTNSPALPQEDTTFYLSPAGMLLISPLAGGLHRVVGPTPNPATPTADDIRRLLAERGPHADDIQVTEVVSASTYRVQERVAERFSDGPVFLAGDAAHTHSPAGGQGMNTGIQDAGNLAWKLHAVLTGLAPTTLLDTYHHERHPIAAGLVAFTSQFATLANLRDPADGELRNRVLAAAASTPGVTEWIATKLAQLDLGYTNEPDHGPVGTRVSPNTVPTTGLHWTLALDRPDHTGDHGVLAIRHVSGLESPLLVRPDGYLAAYGVPTEPEKVLDQLSSYLPAHPTR</sequence>
<dbReference type="InterPro" id="IPR036188">
    <property type="entry name" value="FAD/NAD-bd_sf"/>
</dbReference>
<evidence type="ECO:0000256" key="1">
    <source>
        <dbReference type="ARBA" id="ARBA00001974"/>
    </source>
</evidence>
<evidence type="ECO:0000313" key="5">
    <source>
        <dbReference type="EMBL" id="SEP53894.1"/>
    </source>
</evidence>
<organism evidence="5 6">
    <name type="scientific">Amycolatopsis saalfeldensis</name>
    <dbReference type="NCBI Taxonomy" id="394193"/>
    <lineage>
        <taxon>Bacteria</taxon>
        <taxon>Bacillati</taxon>
        <taxon>Actinomycetota</taxon>
        <taxon>Actinomycetes</taxon>
        <taxon>Pseudonocardiales</taxon>
        <taxon>Pseudonocardiaceae</taxon>
        <taxon>Amycolatopsis</taxon>
    </lineage>
</organism>
<evidence type="ECO:0000313" key="6">
    <source>
        <dbReference type="Proteomes" id="UP000198582"/>
    </source>
</evidence>
<accession>A0A1H8YNW0</accession>
<dbReference type="InterPro" id="IPR050641">
    <property type="entry name" value="RIFMO-like"/>
</dbReference>